<dbReference type="STRING" id="1122930.SAMN02745168_0799"/>
<organism evidence="3 4">
    <name type="scientific">Papillibacter cinnamivorans DSM 12816</name>
    <dbReference type="NCBI Taxonomy" id="1122930"/>
    <lineage>
        <taxon>Bacteria</taxon>
        <taxon>Bacillati</taxon>
        <taxon>Bacillota</taxon>
        <taxon>Clostridia</taxon>
        <taxon>Eubacteriales</taxon>
        <taxon>Oscillospiraceae</taxon>
        <taxon>Papillibacter</taxon>
    </lineage>
</organism>
<dbReference type="PANTHER" id="PTHR37313:SF2">
    <property type="entry name" value="UPF0749 PROTEIN YLXX"/>
    <property type="match status" value="1"/>
</dbReference>
<dbReference type="OrthoDB" id="9776196at2"/>
<reference evidence="3 4" key="1">
    <citation type="submission" date="2017-04" db="EMBL/GenBank/DDBJ databases">
        <authorList>
            <person name="Afonso C.L."/>
            <person name="Miller P.J."/>
            <person name="Scott M.A."/>
            <person name="Spackman E."/>
            <person name="Goraichik I."/>
            <person name="Dimitrov K.M."/>
            <person name="Suarez D.L."/>
            <person name="Swayne D.E."/>
        </authorList>
    </citation>
    <scope>NUCLEOTIDE SEQUENCE [LARGE SCALE GENOMIC DNA]</scope>
    <source>
        <strain evidence="3 4">DSM 12816</strain>
    </source>
</reference>
<feature type="coiled-coil region" evidence="2">
    <location>
        <begin position="43"/>
        <end position="77"/>
    </location>
</feature>
<dbReference type="Proteomes" id="UP000192790">
    <property type="component" value="Unassembled WGS sequence"/>
</dbReference>
<dbReference type="EMBL" id="FWXW01000001">
    <property type="protein sequence ID" value="SMC41439.1"/>
    <property type="molecule type" value="Genomic_DNA"/>
</dbReference>
<dbReference type="Pfam" id="PF05949">
    <property type="entry name" value="DUF881"/>
    <property type="match status" value="1"/>
</dbReference>
<dbReference type="AlphaFoldDB" id="A0A1W1YZ17"/>
<keyword evidence="2" id="KW-0175">Coiled coil</keyword>
<evidence type="ECO:0000313" key="4">
    <source>
        <dbReference type="Proteomes" id="UP000192790"/>
    </source>
</evidence>
<gene>
    <name evidence="3" type="ORF">SAMN02745168_0799</name>
</gene>
<proteinExistence type="inferred from homology"/>
<evidence type="ECO:0000256" key="2">
    <source>
        <dbReference type="SAM" id="Coils"/>
    </source>
</evidence>
<dbReference type="PANTHER" id="PTHR37313">
    <property type="entry name" value="UPF0749 PROTEIN RV1825"/>
    <property type="match status" value="1"/>
</dbReference>
<sequence>MPQKKLGGFSIGAVCVLLGFLLTLQFKSVKANTVTDETNATRVETLQSLLNEERTKNDELSEQIEQYKTELDRYHEDAAKQGDYTEALTAELSEAELLAGLTDVEGPGVEVVMQDSTAGDATGEEADYLIHDSDILSVINELRDAGAEAISLNGQRILATSEVRCSGATVSINNVRTAAPFVIDAIGDPETLHGALTMRNGVVDILGQWKISVDVTMSDSLLVPKYNGVLNFQYAKVPGDESGEPAETDG</sequence>
<dbReference type="RefSeq" id="WP_084233406.1">
    <property type="nucleotide sequence ID" value="NZ_FWXW01000001.1"/>
</dbReference>
<accession>A0A1W1YZ17</accession>
<evidence type="ECO:0000313" key="3">
    <source>
        <dbReference type="EMBL" id="SMC41439.1"/>
    </source>
</evidence>
<name>A0A1W1YZ17_9FIRM</name>
<keyword evidence="4" id="KW-1185">Reference proteome</keyword>
<dbReference type="InterPro" id="IPR010273">
    <property type="entry name" value="DUF881"/>
</dbReference>
<protein>
    <submittedName>
        <fullName evidence="3">Uncharacterized conserved protein YlxW, UPF0749 family</fullName>
    </submittedName>
</protein>
<dbReference type="Gene3D" id="3.30.70.1880">
    <property type="entry name" value="Protein of unknown function DUF881"/>
    <property type="match status" value="1"/>
</dbReference>
<comment type="similarity">
    <text evidence="1">Belongs to the UPF0749 family.</text>
</comment>
<evidence type="ECO:0000256" key="1">
    <source>
        <dbReference type="ARBA" id="ARBA00009108"/>
    </source>
</evidence>